<sequence>MTEDTESKKVVGYTRLSQTSDTSIENQKNNIQEYCNEHDLRLDRIYDDGQQASGWDGSREEYRALKKRIRDDEDLDAVVMNDKRRIARDIDEVMRLIPDFREHGVELHTWQDGQLDLDDPMRAAIEILQAAAAHEEKLKEIEKAEEITENRLTNDYWQGDAPYGLEFGVKEEHGKRLVPKPGEWRDVEQVLDLRAAGKSYREIEEETDVAYATAWRICNRRELYKAARERAAEHGIQIDA</sequence>
<keyword evidence="3" id="KW-0175">Coiled coil</keyword>
<dbReference type="Pfam" id="PF00239">
    <property type="entry name" value="Resolvase"/>
    <property type="match status" value="1"/>
</dbReference>
<keyword evidence="2" id="KW-0233">DNA recombination</keyword>
<dbReference type="PROSITE" id="PS51736">
    <property type="entry name" value="RECOMBINASES_3"/>
    <property type="match status" value="1"/>
</dbReference>
<evidence type="ECO:0000256" key="2">
    <source>
        <dbReference type="ARBA" id="ARBA00023172"/>
    </source>
</evidence>
<dbReference type="Gene3D" id="3.40.50.1390">
    <property type="entry name" value="Resolvase, N-terminal catalytic domain"/>
    <property type="match status" value="1"/>
</dbReference>
<dbReference type="PANTHER" id="PTHR30461">
    <property type="entry name" value="DNA-INVERTASE FROM LAMBDOID PROPHAGE"/>
    <property type="match status" value="1"/>
</dbReference>
<name>A0A346PMF2_9EURY</name>
<gene>
    <name evidence="5" type="ORF">AArcMg_0675</name>
</gene>
<dbReference type="AlphaFoldDB" id="A0A346PMF2"/>
<dbReference type="CDD" id="cd00338">
    <property type="entry name" value="Ser_Recombinase"/>
    <property type="match status" value="1"/>
</dbReference>
<evidence type="ECO:0000313" key="5">
    <source>
        <dbReference type="EMBL" id="AXR80697.1"/>
    </source>
</evidence>
<dbReference type="SUPFAM" id="SSF53041">
    <property type="entry name" value="Resolvase-like"/>
    <property type="match status" value="1"/>
</dbReference>
<dbReference type="InterPro" id="IPR050639">
    <property type="entry name" value="SSR_resolvase"/>
</dbReference>
<dbReference type="GeneID" id="37641159"/>
<evidence type="ECO:0000256" key="1">
    <source>
        <dbReference type="ARBA" id="ARBA00023125"/>
    </source>
</evidence>
<dbReference type="GO" id="GO:0000150">
    <property type="term" value="F:DNA strand exchange activity"/>
    <property type="evidence" value="ECO:0007669"/>
    <property type="project" value="InterPro"/>
</dbReference>
<keyword evidence="1" id="KW-0238">DNA-binding</keyword>
<dbReference type="InterPro" id="IPR006119">
    <property type="entry name" value="Resolv_N"/>
</dbReference>
<dbReference type="GO" id="GO:0003677">
    <property type="term" value="F:DNA binding"/>
    <property type="evidence" value="ECO:0007669"/>
    <property type="project" value="UniProtKB-KW"/>
</dbReference>
<dbReference type="PANTHER" id="PTHR30461:SF2">
    <property type="entry name" value="SERINE RECOMBINASE PINE-RELATED"/>
    <property type="match status" value="1"/>
</dbReference>
<feature type="domain" description="Resolvase/invertase-type recombinase catalytic" evidence="4">
    <location>
        <begin position="9"/>
        <end position="155"/>
    </location>
</feature>
<protein>
    <recommendedName>
        <fullName evidence="4">Resolvase/invertase-type recombinase catalytic domain-containing protein</fullName>
    </recommendedName>
</protein>
<evidence type="ECO:0000259" key="4">
    <source>
        <dbReference type="PROSITE" id="PS51736"/>
    </source>
</evidence>
<evidence type="ECO:0000256" key="3">
    <source>
        <dbReference type="SAM" id="Coils"/>
    </source>
</evidence>
<proteinExistence type="predicted"/>
<organism evidence="5 6">
    <name type="scientific">Natrarchaeobaculum sulfurireducens</name>
    <dbReference type="NCBI Taxonomy" id="2044521"/>
    <lineage>
        <taxon>Archaea</taxon>
        <taxon>Methanobacteriati</taxon>
        <taxon>Methanobacteriota</taxon>
        <taxon>Stenosarchaea group</taxon>
        <taxon>Halobacteria</taxon>
        <taxon>Halobacteriales</taxon>
        <taxon>Natrialbaceae</taxon>
        <taxon>Natrarchaeobaculum</taxon>
    </lineage>
</organism>
<dbReference type="Proteomes" id="UP000258613">
    <property type="component" value="Chromosome"/>
</dbReference>
<dbReference type="OrthoDB" id="194716at2157"/>
<dbReference type="SMART" id="SM00857">
    <property type="entry name" value="Resolvase"/>
    <property type="match status" value="1"/>
</dbReference>
<keyword evidence="6" id="KW-1185">Reference proteome</keyword>
<reference evidence="6" key="1">
    <citation type="submission" date="2018-02" db="EMBL/GenBank/DDBJ databases">
        <title>Phenotypic and genomic properties of facultatively anaerobic sulfur-reducing natronoarchaea from hypersaline soda lakes.</title>
        <authorList>
            <person name="Sorokin D.Y."/>
            <person name="Kublanov I.V."/>
            <person name="Roman P."/>
            <person name="Sinninghe Damste J.S."/>
            <person name="Golyshin P.N."/>
            <person name="Rojo D."/>
            <person name="Ciordia S."/>
            <person name="Mena M.D.C."/>
            <person name="Ferrer M."/>
            <person name="Messina E."/>
            <person name="Smedile F."/>
            <person name="La Spada G."/>
            <person name="La Cono V."/>
            <person name="Yakimov M.M."/>
        </authorList>
    </citation>
    <scope>NUCLEOTIDE SEQUENCE [LARGE SCALE GENOMIC DNA]</scope>
    <source>
        <strain evidence="6">AArc-Mg</strain>
    </source>
</reference>
<dbReference type="KEGG" id="nag:AArcMg_0675"/>
<feature type="coiled-coil region" evidence="3">
    <location>
        <begin position="124"/>
        <end position="151"/>
    </location>
</feature>
<dbReference type="RefSeq" id="WP_117367445.1">
    <property type="nucleotide sequence ID" value="NZ_CP027033.1"/>
</dbReference>
<dbReference type="EMBL" id="CP027033">
    <property type="protein sequence ID" value="AXR80697.1"/>
    <property type="molecule type" value="Genomic_DNA"/>
</dbReference>
<evidence type="ECO:0000313" key="6">
    <source>
        <dbReference type="Proteomes" id="UP000258613"/>
    </source>
</evidence>
<accession>A0A346PMF2</accession>
<dbReference type="InterPro" id="IPR036162">
    <property type="entry name" value="Resolvase-like_N_sf"/>
</dbReference>